<evidence type="ECO:0000256" key="2">
    <source>
        <dbReference type="ARBA" id="ARBA00006833"/>
    </source>
</evidence>
<dbReference type="GO" id="GO:0005789">
    <property type="term" value="C:endoplasmic reticulum membrane"/>
    <property type="evidence" value="ECO:0007669"/>
    <property type="project" value="UniProtKB-SubCell"/>
</dbReference>
<evidence type="ECO:0000256" key="12">
    <source>
        <dbReference type="ARBA" id="ARBA00023136"/>
    </source>
</evidence>
<dbReference type="InterPro" id="IPR009567">
    <property type="entry name" value="SARAF"/>
</dbReference>
<comment type="subcellular location">
    <subcellularLocation>
        <location evidence="1">Endoplasmic reticulum membrane</location>
        <topology evidence="1">Single-pass type I membrane protein</topology>
    </subcellularLocation>
</comment>
<evidence type="ECO:0000313" key="16">
    <source>
        <dbReference type="Proteomes" id="UP001318040"/>
    </source>
</evidence>
<keyword evidence="10 15" id="KW-1133">Transmembrane helix</keyword>
<evidence type="ECO:0000256" key="6">
    <source>
        <dbReference type="ARBA" id="ARBA00022692"/>
    </source>
</evidence>
<proteinExistence type="inferred from homology"/>
<organism evidence="16 17">
    <name type="scientific">Petromyzon marinus</name>
    <name type="common">Sea lamprey</name>
    <dbReference type="NCBI Taxonomy" id="7757"/>
    <lineage>
        <taxon>Eukaryota</taxon>
        <taxon>Metazoa</taxon>
        <taxon>Chordata</taxon>
        <taxon>Craniata</taxon>
        <taxon>Vertebrata</taxon>
        <taxon>Cyclostomata</taxon>
        <taxon>Hyperoartia</taxon>
        <taxon>Petromyzontiformes</taxon>
        <taxon>Petromyzontidae</taxon>
        <taxon>Petromyzon</taxon>
    </lineage>
</organism>
<dbReference type="RefSeq" id="XP_032826804.1">
    <property type="nucleotide sequence ID" value="XM_032970913.1"/>
</dbReference>
<keyword evidence="9" id="KW-0106">Calcium</keyword>
<feature type="compositionally biased region" description="Gly residues" evidence="14">
    <location>
        <begin position="328"/>
        <end position="345"/>
    </location>
</feature>
<evidence type="ECO:0000256" key="4">
    <source>
        <dbReference type="ARBA" id="ARBA00022448"/>
    </source>
</evidence>
<keyword evidence="12 15" id="KW-0472">Membrane</keyword>
<feature type="region of interest" description="Disordered" evidence="14">
    <location>
        <begin position="300"/>
        <end position="345"/>
    </location>
</feature>
<evidence type="ECO:0000256" key="7">
    <source>
        <dbReference type="ARBA" id="ARBA00022729"/>
    </source>
</evidence>
<keyword evidence="8" id="KW-0256">Endoplasmic reticulum</keyword>
<evidence type="ECO:0000256" key="13">
    <source>
        <dbReference type="ARBA" id="ARBA00031116"/>
    </source>
</evidence>
<evidence type="ECO:0000256" key="10">
    <source>
        <dbReference type="ARBA" id="ARBA00022989"/>
    </source>
</evidence>
<keyword evidence="6 15" id="KW-0812">Transmembrane</keyword>
<keyword evidence="4" id="KW-0813">Transport</keyword>
<sequence>MILINRINRRREKGRQRARGNTTANDMAFKPALAVLLLTVGYVSGFGNDRLLLRDVSALTLHTGKMTAGRRSAAVPQLRCVGGCSSFTPDVVQCLNRGHDGVDVQWECKADMGSSYRFGSISVSCEGYDYPDDPYVLRGSCGLEYSLVGGGGGAGTGGWRSNNPLPDGKGNGSGVLIILVLIGVAFGVYKLFLSGGGTGGQDVPYPPADDVHQQHASGLGTGPAYPPPPPPYSFKNQNPSSGYPAGSSPPPSYGWAAPGEPRMRRPPGAEQAATGPGFWSGMGAGGLMGYLLGSRNSGPTYHHQTAHNPSWFGSSSSSSNSRSVPNFSGGGGTRTASGFGGTTRR</sequence>
<evidence type="ECO:0000256" key="5">
    <source>
        <dbReference type="ARBA" id="ARBA00022568"/>
    </source>
</evidence>
<dbReference type="CTD" id="51669"/>
<dbReference type="GO" id="GO:2001256">
    <property type="term" value="P:regulation of store-operated calcium entry"/>
    <property type="evidence" value="ECO:0007669"/>
    <property type="project" value="InterPro"/>
</dbReference>
<evidence type="ECO:0000256" key="3">
    <source>
        <dbReference type="ARBA" id="ARBA00016584"/>
    </source>
</evidence>
<gene>
    <name evidence="17" type="primary">SARAF</name>
</gene>
<evidence type="ECO:0000256" key="14">
    <source>
        <dbReference type="SAM" id="MobiDB-lite"/>
    </source>
</evidence>
<evidence type="ECO:0000313" key="17">
    <source>
        <dbReference type="RefSeq" id="XP_032826804.1"/>
    </source>
</evidence>
<accession>A0AAJ7X9S7</accession>
<name>A0AAJ7X9S7_PETMA</name>
<dbReference type="GO" id="GO:0006816">
    <property type="term" value="P:calcium ion transport"/>
    <property type="evidence" value="ECO:0007669"/>
    <property type="project" value="UniProtKB-KW"/>
</dbReference>
<dbReference type="KEGG" id="pmrn:116951969"/>
<comment type="similarity">
    <text evidence="2">Belongs to the SARAF family.</text>
</comment>
<dbReference type="PANTHER" id="PTHR15929:SF0">
    <property type="entry name" value="STORE-OPERATED CALCIUM ENTRY-ASSOCIATED REGULATORY FACTOR"/>
    <property type="match status" value="1"/>
</dbReference>
<feature type="transmembrane region" description="Helical" evidence="15">
    <location>
        <begin position="173"/>
        <end position="192"/>
    </location>
</feature>
<feature type="compositionally biased region" description="Low complexity" evidence="14">
    <location>
        <begin position="309"/>
        <end position="327"/>
    </location>
</feature>
<evidence type="ECO:0000256" key="1">
    <source>
        <dbReference type="ARBA" id="ARBA00004115"/>
    </source>
</evidence>
<keyword evidence="11" id="KW-0406">Ion transport</keyword>
<feature type="region of interest" description="Disordered" evidence="14">
    <location>
        <begin position="203"/>
        <end position="277"/>
    </location>
</feature>
<protein>
    <recommendedName>
        <fullName evidence="3">Store-operated calcium entry-associated regulatory factor</fullName>
    </recommendedName>
    <alternativeName>
        <fullName evidence="13">Transmembrane protein 66</fullName>
    </alternativeName>
</protein>
<keyword evidence="16" id="KW-1185">Reference proteome</keyword>
<evidence type="ECO:0000256" key="9">
    <source>
        <dbReference type="ARBA" id="ARBA00022837"/>
    </source>
</evidence>
<evidence type="ECO:0000256" key="15">
    <source>
        <dbReference type="SAM" id="Phobius"/>
    </source>
</evidence>
<dbReference type="GeneID" id="116951969"/>
<reference evidence="17" key="1">
    <citation type="submission" date="2025-08" db="UniProtKB">
        <authorList>
            <consortium name="RefSeq"/>
        </authorList>
    </citation>
    <scope>IDENTIFICATION</scope>
    <source>
        <tissue evidence="17">Sperm</tissue>
    </source>
</reference>
<dbReference type="Pfam" id="PF06682">
    <property type="entry name" value="SARAF"/>
    <property type="match status" value="1"/>
</dbReference>
<keyword evidence="5" id="KW-0109">Calcium transport</keyword>
<dbReference type="PANTHER" id="PTHR15929">
    <property type="entry name" value="STORE-OPERATED CALCIUM ENTRY-ASSOCIATED REGULATORY FACTOR"/>
    <property type="match status" value="1"/>
</dbReference>
<evidence type="ECO:0000256" key="11">
    <source>
        <dbReference type="ARBA" id="ARBA00023065"/>
    </source>
</evidence>
<evidence type="ECO:0000256" key="8">
    <source>
        <dbReference type="ARBA" id="ARBA00022824"/>
    </source>
</evidence>
<keyword evidence="7" id="KW-0732">Signal</keyword>
<dbReference type="AlphaFoldDB" id="A0AAJ7X9S7"/>
<dbReference type="Proteomes" id="UP001318040">
    <property type="component" value="Chromosome 44"/>
</dbReference>